<dbReference type="Gene3D" id="3.30.70.20">
    <property type="match status" value="1"/>
</dbReference>
<dbReference type="Gene3D" id="3.40.50.11540">
    <property type="entry name" value="NADH-ubiquinone oxidoreductase 51kDa subunit"/>
    <property type="match status" value="1"/>
</dbReference>
<feature type="binding site" evidence="8">
    <location>
        <position position="410"/>
    </location>
    <ligand>
        <name>[4Fe-4S] cluster</name>
        <dbReference type="ChEBI" id="CHEBI:49883"/>
        <label>2</label>
    </ligand>
</feature>
<feature type="binding site" evidence="8">
    <location>
        <position position="407"/>
    </location>
    <ligand>
        <name>[4Fe-4S] cluster</name>
        <dbReference type="ChEBI" id="CHEBI:49883"/>
        <label>2</label>
    </ligand>
</feature>
<comment type="subunit">
    <text evidence="8">The complex is composed of six subunits: RnfA, RnfB, RnfC, RnfD, RnfE and RnfG.</text>
</comment>
<dbReference type="InterPro" id="IPR019554">
    <property type="entry name" value="Soluble_ligand-bd"/>
</dbReference>
<dbReference type="RefSeq" id="WP_083256420.1">
    <property type="nucleotide sequence ID" value="NZ_JACOQK010000001.1"/>
</dbReference>
<evidence type="ECO:0000256" key="5">
    <source>
        <dbReference type="ARBA" id="ARBA00022982"/>
    </source>
</evidence>
<dbReference type="SUPFAM" id="SSF46548">
    <property type="entry name" value="alpha-helical ferredoxin"/>
    <property type="match status" value="1"/>
</dbReference>
<comment type="function">
    <text evidence="8">Part of a membrane-bound complex that couples electron transfer with translocation of ions across the membrane.</text>
</comment>
<dbReference type="Pfam" id="PF13375">
    <property type="entry name" value="RnfC_N"/>
    <property type="match status" value="1"/>
</dbReference>
<dbReference type="InterPro" id="IPR037225">
    <property type="entry name" value="Nuo51_FMN-bd_sf"/>
</dbReference>
<feature type="binding site" evidence="8">
    <location>
        <position position="365"/>
    </location>
    <ligand>
        <name>[4Fe-4S] cluster</name>
        <dbReference type="ChEBI" id="CHEBI:49883"/>
        <label>1</label>
    </ligand>
</feature>
<dbReference type="Proteomes" id="UP000649151">
    <property type="component" value="Unassembled WGS sequence"/>
</dbReference>
<keyword evidence="8" id="KW-1003">Cell membrane</keyword>
<evidence type="ECO:0000256" key="7">
    <source>
        <dbReference type="ARBA" id="ARBA00023014"/>
    </source>
</evidence>
<keyword evidence="2 8" id="KW-0004">4Fe-4S</keyword>
<keyword evidence="11" id="KW-1185">Reference proteome</keyword>
<evidence type="ECO:0000313" key="11">
    <source>
        <dbReference type="Proteomes" id="UP000649151"/>
    </source>
</evidence>
<dbReference type="PANTHER" id="PTHR43034:SF2">
    <property type="entry name" value="ION-TRANSLOCATING OXIDOREDUCTASE COMPLEX SUBUNIT C"/>
    <property type="match status" value="1"/>
</dbReference>
<comment type="subcellular location">
    <subcellularLocation>
        <location evidence="8">Cell membrane</location>
        <topology evidence="8">Peripheral membrane protein</topology>
    </subcellularLocation>
</comment>
<feature type="binding site" evidence="8">
    <location>
        <position position="414"/>
    </location>
    <ligand>
        <name>[4Fe-4S] cluster</name>
        <dbReference type="ChEBI" id="CHEBI:49883"/>
        <label>1</label>
    </ligand>
</feature>
<comment type="caution">
    <text evidence="10">The sequence shown here is derived from an EMBL/GenBank/DDBJ whole genome shotgun (WGS) entry which is preliminary data.</text>
</comment>
<dbReference type="NCBIfam" id="NF003454">
    <property type="entry name" value="PRK05035.1"/>
    <property type="match status" value="1"/>
</dbReference>
<comment type="cofactor">
    <cofactor evidence="8">
        <name>[4Fe-4S] cluster</name>
        <dbReference type="ChEBI" id="CHEBI:49883"/>
    </cofactor>
    <text evidence="8">Binds 2 [4Fe-4S] clusters per subunit.</text>
</comment>
<evidence type="ECO:0000256" key="6">
    <source>
        <dbReference type="ARBA" id="ARBA00023004"/>
    </source>
</evidence>
<keyword evidence="5 8" id="KW-0249">Electron transport</keyword>
<keyword evidence="7 8" id="KW-0411">Iron-sulfur</keyword>
<feature type="domain" description="4Fe-4S ferredoxin-type" evidence="9">
    <location>
        <begin position="356"/>
        <end position="385"/>
    </location>
</feature>
<feature type="binding site" evidence="8">
    <location>
        <position position="375"/>
    </location>
    <ligand>
        <name>[4Fe-4S] cluster</name>
        <dbReference type="ChEBI" id="CHEBI:49883"/>
        <label>2</label>
    </ligand>
</feature>
<dbReference type="EC" id="7.-.-.-" evidence="8"/>
<feature type="binding site" evidence="8">
    <location>
        <position position="368"/>
    </location>
    <ligand>
        <name>[4Fe-4S] cluster</name>
        <dbReference type="ChEBI" id="CHEBI:49883"/>
        <label>1</label>
    </ligand>
</feature>
<accession>A0ABR7INV4</accession>
<reference evidence="10 11" key="1">
    <citation type="submission" date="2020-08" db="EMBL/GenBank/DDBJ databases">
        <title>Genome public.</title>
        <authorList>
            <person name="Liu C."/>
            <person name="Sun Q."/>
        </authorList>
    </citation>
    <scope>NUCLEOTIDE SEQUENCE [LARGE SCALE GENOMIC DNA]</scope>
    <source>
        <strain evidence="10 11">NSJ-27</strain>
    </source>
</reference>
<dbReference type="PROSITE" id="PS00198">
    <property type="entry name" value="4FE4S_FER_1"/>
    <property type="match status" value="1"/>
</dbReference>
<dbReference type="Pfam" id="PF10531">
    <property type="entry name" value="SLBB"/>
    <property type="match status" value="1"/>
</dbReference>
<organism evidence="10 11">
    <name type="scientific">Clostridium facile</name>
    <dbReference type="NCBI Taxonomy" id="2763035"/>
    <lineage>
        <taxon>Bacteria</taxon>
        <taxon>Bacillati</taxon>
        <taxon>Bacillota</taxon>
        <taxon>Clostridia</taxon>
        <taxon>Eubacteriales</taxon>
        <taxon>Clostridiaceae</taxon>
        <taxon>Clostridium</taxon>
    </lineage>
</organism>
<comment type="similarity">
    <text evidence="8">Belongs to the 4Fe4S bacterial-type ferredoxin family. RnfC subfamily.</text>
</comment>
<dbReference type="PANTHER" id="PTHR43034">
    <property type="entry name" value="ION-TRANSLOCATING OXIDOREDUCTASE COMPLEX SUBUNIT C"/>
    <property type="match status" value="1"/>
</dbReference>
<protein>
    <recommendedName>
        <fullName evidence="8">Ion-translocating oxidoreductase complex subunit C</fullName>
        <ecNumber evidence="8">7.-.-.-</ecNumber>
    </recommendedName>
    <alternativeName>
        <fullName evidence="8">Rnf electron transport complex subunit C</fullName>
    </alternativeName>
</protein>
<keyword evidence="4 8" id="KW-0677">Repeat</keyword>
<keyword evidence="6 8" id="KW-0408">Iron</keyword>
<dbReference type="Pfam" id="PF13183">
    <property type="entry name" value="Fer4_8"/>
    <property type="match status" value="1"/>
</dbReference>
<evidence type="ECO:0000313" key="10">
    <source>
        <dbReference type="EMBL" id="MBC5786815.1"/>
    </source>
</evidence>
<gene>
    <name evidence="10" type="primary">rsxC</name>
    <name evidence="8" type="synonym">rnfC</name>
    <name evidence="10" type="ORF">H8Z77_02110</name>
</gene>
<dbReference type="PROSITE" id="PS51379">
    <property type="entry name" value="4FE4S_FER_2"/>
    <property type="match status" value="2"/>
</dbReference>
<dbReference type="Pfam" id="PF01512">
    <property type="entry name" value="Complex1_51K"/>
    <property type="match status" value="1"/>
</dbReference>
<dbReference type="InterPro" id="IPR017896">
    <property type="entry name" value="4Fe4S_Fe-S-bd"/>
</dbReference>
<dbReference type="Gene3D" id="3.10.20.600">
    <property type="match status" value="1"/>
</dbReference>
<dbReference type="NCBIfam" id="TIGR01945">
    <property type="entry name" value="rnfC"/>
    <property type="match status" value="1"/>
</dbReference>
<feature type="binding site" evidence="8">
    <location>
        <position position="404"/>
    </location>
    <ligand>
        <name>[4Fe-4S] cluster</name>
        <dbReference type="ChEBI" id="CHEBI:49883"/>
        <label>2</label>
    </ligand>
</feature>
<dbReference type="InterPro" id="IPR011538">
    <property type="entry name" value="Nuo51_FMN-bd"/>
</dbReference>
<dbReference type="InterPro" id="IPR010208">
    <property type="entry name" value="Ion_transpt_RnfC/RsxC"/>
</dbReference>
<keyword evidence="8" id="KW-1278">Translocase</keyword>
<evidence type="ECO:0000259" key="9">
    <source>
        <dbReference type="PROSITE" id="PS51379"/>
    </source>
</evidence>
<evidence type="ECO:0000256" key="2">
    <source>
        <dbReference type="ARBA" id="ARBA00022485"/>
    </source>
</evidence>
<keyword evidence="3 8" id="KW-0479">Metal-binding</keyword>
<sequence>MSIQKAIRRLPGVKLKHHKNTADMETVRMPAPKQVTIVMTQHLGAPCIPLVKVGDEVKLGQKIGENRDQLSAPIYSSVSGKVIALKDYTTFGGNSVPSVVIESDGLQTVSETVKPPVIRTKEDFIQAVYENGMVGLGGAGFPTHTKLSFEEGKVDTLIINGAECEPYITSDNRELIENASAIVKGIQQIQTYLGIKKVIIGIEDNKKQALQLMGQLTDSIPEIQVMSLTSQYPQGAEKVLIYVTTGRVVKEGQLPADVGVIVMNVTSISKLGRYLETGMPLTAKRLTVDGDCIANPQNVRVPIGTSIQDVIDFCGGFTKEPKKIICGGPMMGVAIEDLSTPIIKNNNAILAFSKSMAELPETTACIRCGKCSQVCPVRLMPRSLEIAYDAGNAEALQKLSVNLCINCGCCSYICPAKRNLAQKNQLAKELVKKATKK</sequence>
<evidence type="ECO:0000256" key="3">
    <source>
        <dbReference type="ARBA" id="ARBA00022723"/>
    </source>
</evidence>
<feature type="binding site" evidence="8">
    <location>
        <position position="371"/>
    </location>
    <ligand>
        <name>[4Fe-4S] cluster</name>
        <dbReference type="ChEBI" id="CHEBI:49883"/>
        <label>1</label>
    </ligand>
</feature>
<dbReference type="HAMAP" id="MF_00461">
    <property type="entry name" value="RsxC_RnfC"/>
    <property type="match status" value="1"/>
</dbReference>
<name>A0ABR7INV4_9CLOT</name>
<keyword evidence="8" id="KW-0472">Membrane</keyword>
<dbReference type="EMBL" id="JACOQK010000001">
    <property type="protein sequence ID" value="MBC5786815.1"/>
    <property type="molecule type" value="Genomic_DNA"/>
</dbReference>
<dbReference type="SUPFAM" id="SSF142019">
    <property type="entry name" value="Nqo1 FMN-binding domain-like"/>
    <property type="match status" value="1"/>
</dbReference>
<evidence type="ECO:0000256" key="4">
    <source>
        <dbReference type="ARBA" id="ARBA00022737"/>
    </source>
</evidence>
<evidence type="ECO:0000256" key="8">
    <source>
        <dbReference type="HAMAP-Rule" id="MF_00461"/>
    </source>
</evidence>
<evidence type="ECO:0000256" key="1">
    <source>
        <dbReference type="ARBA" id="ARBA00022448"/>
    </source>
</evidence>
<feature type="domain" description="4Fe-4S ferredoxin-type" evidence="9">
    <location>
        <begin position="395"/>
        <end position="425"/>
    </location>
</feature>
<proteinExistence type="inferred from homology"/>
<dbReference type="InterPro" id="IPR026902">
    <property type="entry name" value="RnfC_N"/>
</dbReference>
<dbReference type="InterPro" id="IPR017900">
    <property type="entry name" value="4Fe4S_Fe_S_CS"/>
</dbReference>
<keyword evidence="1 8" id="KW-0813">Transport</keyword>